<evidence type="ECO:0000313" key="2">
    <source>
        <dbReference type="Proteomes" id="UP001320706"/>
    </source>
</evidence>
<evidence type="ECO:0000313" key="1">
    <source>
        <dbReference type="EMBL" id="KAK8210197.1"/>
    </source>
</evidence>
<proteinExistence type="predicted"/>
<gene>
    <name evidence="1" type="ORF">M8818_003685</name>
</gene>
<protein>
    <submittedName>
        <fullName evidence="1">Uncharacterized protein</fullName>
    </submittedName>
</protein>
<name>A0ACC3SFX4_9PEZI</name>
<organism evidence="1 2">
    <name type="scientific">Zalaria obscura</name>
    <dbReference type="NCBI Taxonomy" id="2024903"/>
    <lineage>
        <taxon>Eukaryota</taxon>
        <taxon>Fungi</taxon>
        <taxon>Dikarya</taxon>
        <taxon>Ascomycota</taxon>
        <taxon>Pezizomycotina</taxon>
        <taxon>Dothideomycetes</taxon>
        <taxon>Dothideomycetidae</taxon>
        <taxon>Dothideales</taxon>
        <taxon>Zalariaceae</taxon>
        <taxon>Zalaria</taxon>
    </lineage>
</organism>
<comment type="caution">
    <text evidence="1">The sequence shown here is derived from an EMBL/GenBank/DDBJ whole genome shotgun (WGS) entry which is preliminary data.</text>
</comment>
<sequence length="84" mass="9000">MASVSLARWPDDGIHLLSGYLLVGTIAISHGNVPALLQKISDAPVHGDATVFKQHWKLLDTLIWIEGVEGRGVFDSGPAKMLPA</sequence>
<keyword evidence="2" id="KW-1185">Reference proteome</keyword>
<accession>A0ACC3SFX4</accession>
<dbReference type="Proteomes" id="UP001320706">
    <property type="component" value="Unassembled WGS sequence"/>
</dbReference>
<reference evidence="1" key="1">
    <citation type="submission" date="2024-02" db="EMBL/GenBank/DDBJ databases">
        <title>Metagenome Assembled Genome of Zalaria obscura JY119.</title>
        <authorList>
            <person name="Vighnesh L."/>
            <person name="Jagadeeshwari U."/>
            <person name="Venkata Ramana C."/>
            <person name="Sasikala C."/>
        </authorList>
    </citation>
    <scope>NUCLEOTIDE SEQUENCE</scope>
    <source>
        <strain evidence="1">JY119</strain>
    </source>
</reference>
<dbReference type="EMBL" id="JAMKPW020000016">
    <property type="protein sequence ID" value="KAK8210197.1"/>
    <property type="molecule type" value="Genomic_DNA"/>
</dbReference>